<evidence type="ECO:0000313" key="14">
    <source>
        <dbReference type="Proteomes" id="UP000730482"/>
    </source>
</evidence>
<dbReference type="Pfam" id="PF00712">
    <property type="entry name" value="DNA_pol3_beta"/>
    <property type="match status" value="1"/>
</dbReference>
<dbReference type="GO" id="GO:0003887">
    <property type="term" value="F:DNA-directed DNA polymerase activity"/>
    <property type="evidence" value="ECO:0007669"/>
    <property type="project" value="UniProtKB-EC"/>
</dbReference>
<feature type="domain" description="DNA polymerase III beta sliding clamp N-terminal" evidence="10">
    <location>
        <begin position="1"/>
        <end position="126"/>
    </location>
</feature>
<dbReference type="PANTHER" id="PTHR30478">
    <property type="entry name" value="DNA POLYMERASE III SUBUNIT BETA"/>
    <property type="match status" value="1"/>
</dbReference>
<dbReference type="PIRSF" id="PIRSF000804">
    <property type="entry name" value="DNA_pol_III_b"/>
    <property type="match status" value="1"/>
</dbReference>
<comment type="function">
    <text evidence="9">Confers DNA tethering and processivity to DNA polymerases and other proteins. Acts as a clamp, forming a ring around DNA (a reaction catalyzed by the clamp-loading complex) which diffuses in an ATP-independent manner freely and bidirectionally along dsDNA. Initially characterized for its ability to contact the catalytic subunit of DNA polymerase III (Pol III), a complex, multichain enzyme responsible for most of the replicative synthesis in bacteria; Pol III exhibits 3'-5' exonuclease proofreading activity. The beta chain is required for initiation of replication as well as for processivity of DNA replication.</text>
</comment>
<proteinExistence type="inferred from homology"/>
<evidence type="ECO:0000256" key="6">
    <source>
        <dbReference type="ARBA" id="ARBA00022705"/>
    </source>
</evidence>
<name>A0ABS5KX88_9ACTN</name>
<evidence type="ECO:0000256" key="3">
    <source>
        <dbReference type="ARBA" id="ARBA00022490"/>
    </source>
</evidence>
<dbReference type="InterPro" id="IPR022635">
    <property type="entry name" value="DNA_polIII_beta_C"/>
</dbReference>
<keyword evidence="4 9" id="KW-0808">Transferase</keyword>
<dbReference type="InterPro" id="IPR046938">
    <property type="entry name" value="DNA_clamp_sf"/>
</dbReference>
<dbReference type="Proteomes" id="UP000730482">
    <property type="component" value="Unassembled WGS sequence"/>
</dbReference>
<evidence type="ECO:0000256" key="4">
    <source>
        <dbReference type="ARBA" id="ARBA00022679"/>
    </source>
</evidence>
<evidence type="ECO:0000256" key="9">
    <source>
        <dbReference type="PIRNR" id="PIRNR000804"/>
    </source>
</evidence>
<feature type="domain" description="DNA polymerase III beta sliding clamp C-terminal" evidence="12">
    <location>
        <begin position="265"/>
        <end position="389"/>
    </location>
</feature>
<keyword evidence="14" id="KW-1185">Reference proteome</keyword>
<comment type="subcellular location">
    <subcellularLocation>
        <location evidence="1 9">Cytoplasm</location>
    </subcellularLocation>
</comment>
<keyword evidence="6 9" id="KW-0235">DNA replication</keyword>
<dbReference type="SMART" id="SM00480">
    <property type="entry name" value="POL3Bc"/>
    <property type="match status" value="1"/>
</dbReference>
<dbReference type="Pfam" id="PF02767">
    <property type="entry name" value="DNA_pol3_beta_2"/>
    <property type="match status" value="1"/>
</dbReference>
<keyword evidence="5 9" id="KW-0548">Nucleotidyltransferase</keyword>
<dbReference type="InterPro" id="IPR022634">
    <property type="entry name" value="DNA_polIII_beta_N"/>
</dbReference>
<keyword evidence="3 9" id="KW-0963">Cytoplasm</keyword>
<dbReference type="InterPro" id="IPR001001">
    <property type="entry name" value="DNA_polIII_beta"/>
</dbReference>
<dbReference type="RefSeq" id="WP_212013954.1">
    <property type="nucleotide sequence ID" value="NZ_JAAFYZ010000111.1"/>
</dbReference>
<accession>A0ABS5KX88</accession>
<comment type="subunit">
    <text evidence="9">Forms a ring-shaped head-to-tail homodimer around DNA.</text>
</comment>
<evidence type="ECO:0000256" key="5">
    <source>
        <dbReference type="ARBA" id="ARBA00022695"/>
    </source>
</evidence>
<gene>
    <name evidence="13" type="primary">dnaN</name>
    <name evidence="13" type="ORF">KGQ19_27755</name>
</gene>
<evidence type="ECO:0000256" key="7">
    <source>
        <dbReference type="ARBA" id="ARBA00022932"/>
    </source>
</evidence>
<comment type="similarity">
    <text evidence="2 9">Belongs to the beta sliding clamp family.</text>
</comment>
<evidence type="ECO:0000259" key="11">
    <source>
        <dbReference type="Pfam" id="PF02767"/>
    </source>
</evidence>
<keyword evidence="7 9" id="KW-0239">DNA-directed DNA polymerase</keyword>
<reference evidence="13 14" key="1">
    <citation type="submission" date="2020-02" db="EMBL/GenBank/DDBJ databases">
        <title>Acidophilic actinobacteria isolated from forest soil.</title>
        <authorList>
            <person name="Golinska P."/>
        </authorList>
    </citation>
    <scope>NUCLEOTIDE SEQUENCE [LARGE SCALE GENOMIC DNA]</scope>
    <source>
        <strain evidence="13 14">NL8</strain>
    </source>
</reference>
<dbReference type="Gene3D" id="3.10.150.10">
    <property type="entry name" value="DNA Polymerase III, subunit A, domain 2"/>
    <property type="match status" value="3"/>
</dbReference>
<dbReference type="InterPro" id="IPR022637">
    <property type="entry name" value="DNA_polIII_beta_cen"/>
</dbReference>
<evidence type="ECO:0000313" key="13">
    <source>
        <dbReference type="EMBL" id="MBS2550673.1"/>
    </source>
</evidence>
<dbReference type="NCBIfam" id="TIGR00663">
    <property type="entry name" value="dnan"/>
    <property type="match status" value="1"/>
</dbReference>
<evidence type="ECO:0000259" key="10">
    <source>
        <dbReference type="Pfam" id="PF00712"/>
    </source>
</evidence>
<feature type="domain" description="DNA polymerase III beta sliding clamp central" evidence="11">
    <location>
        <begin position="138"/>
        <end position="261"/>
    </location>
</feature>
<dbReference type="CDD" id="cd00140">
    <property type="entry name" value="beta_clamp"/>
    <property type="match status" value="1"/>
</dbReference>
<dbReference type="Pfam" id="PF02768">
    <property type="entry name" value="DNA_pol3_beta_3"/>
    <property type="match status" value="1"/>
</dbReference>
<dbReference type="PANTHER" id="PTHR30478:SF0">
    <property type="entry name" value="BETA SLIDING CLAMP"/>
    <property type="match status" value="1"/>
</dbReference>
<evidence type="ECO:0000256" key="1">
    <source>
        <dbReference type="ARBA" id="ARBA00004496"/>
    </source>
</evidence>
<organism evidence="13 14">
    <name type="scientific">Catenulispora pinistramenti</name>
    <dbReference type="NCBI Taxonomy" id="2705254"/>
    <lineage>
        <taxon>Bacteria</taxon>
        <taxon>Bacillati</taxon>
        <taxon>Actinomycetota</taxon>
        <taxon>Actinomycetes</taxon>
        <taxon>Catenulisporales</taxon>
        <taxon>Catenulisporaceae</taxon>
        <taxon>Catenulispora</taxon>
    </lineage>
</organism>
<keyword evidence="8" id="KW-0238">DNA-binding</keyword>
<sequence length="397" mass="41833">MKFRVERDVLSEAVAWTARSLPSRPAAPVLAGLVFEAVESEGGEGDNGSVTLSGFDYEVSSRAQIGADVTEPGRILIHGKLLADIAKSLPNRPVEFSTEGSKVLLSCGSSRFTLQTLPVEDYPALPTMPTATGAVTASGLAGAVSQVAIAAGRDDTIPMLTGIRVEIEGEKITLVATDRFRLAVRELQWKPEQQDMSATSLIPSKVLSDTAKALTGGDWVTLALSGGEAGEGLIGFESGDGASSGAKGSRRMTSRLLSGEFVKYRSLFPSEYNITATVETAPFLEAAKRVSLVADRTSPIKLAFTQGEVTLEAGAGDEAQASEAMDAVLDGEDISVSFNPSFLLDGLQVIDTQYAQLSFTVASKPAVLMGRPALDAPPQEEFRYLMMPLRVPGQSAG</sequence>
<dbReference type="SUPFAM" id="SSF55979">
    <property type="entry name" value="DNA clamp"/>
    <property type="match status" value="3"/>
</dbReference>
<evidence type="ECO:0000256" key="2">
    <source>
        <dbReference type="ARBA" id="ARBA00010752"/>
    </source>
</evidence>
<comment type="caution">
    <text evidence="13">The sequence shown here is derived from an EMBL/GenBank/DDBJ whole genome shotgun (WGS) entry which is preliminary data.</text>
</comment>
<protein>
    <recommendedName>
        <fullName evidence="9">Beta sliding clamp</fullName>
    </recommendedName>
</protein>
<evidence type="ECO:0000259" key="12">
    <source>
        <dbReference type="Pfam" id="PF02768"/>
    </source>
</evidence>
<evidence type="ECO:0000256" key="8">
    <source>
        <dbReference type="ARBA" id="ARBA00023125"/>
    </source>
</evidence>
<dbReference type="EMBL" id="JAAFYZ010000111">
    <property type="protein sequence ID" value="MBS2550673.1"/>
    <property type="molecule type" value="Genomic_DNA"/>
</dbReference>